<keyword evidence="2" id="KW-1185">Reference proteome</keyword>
<comment type="caution">
    <text evidence="1">The sequence shown here is derived from an EMBL/GenBank/DDBJ whole genome shotgun (WGS) entry which is preliminary data.</text>
</comment>
<gene>
    <name evidence="1" type="ORF">COLO4_11963</name>
</gene>
<sequence length="109" mass="12763">MREALEGRKKSFAHMSRIGRVIKCGLCKQAGHNKKRCLRVPKSQQPGKETEYTIVRHVGNVRKYTSIKKLKEAANRHFKLWVKEIHLQATQLFLLPQLKRVGRQLDELF</sequence>
<organism evidence="1 2">
    <name type="scientific">Corchorus olitorius</name>
    <dbReference type="NCBI Taxonomy" id="93759"/>
    <lineage>
        <taxon>Eukaryota</taxon>
        <taxon>Viridiplantae</taxon>
        <taxon>Streptophyta</taxon>
        <taxon>Embryophyta</taxon>
        <taxon>Tracheophyta</taxon>
        <taxon>Spermatophyta</taxon>
        <taxon>Magnoliopsida</taxon>
        <taxon>eudicotyledons</taxon>
        <taxon>Gunneridae</taxon>
        <taxon>Pentapetalae</taxon>
        <taxon>rosids</taxon>
        <taxon>malvids</taxon>
        <taxon>Malvales</taxon>
        <taxon>Malvaceae</taxon>
        <taxon>Grewioideae</taxon>
        <taxon>Apeibeae</taxon>
        <taxon>Corchorus</taxon>
    </lineage>
</organism>
<reference evidence="2" key="1">
    <citation type="submission" date="2013-09" db="EMBL/GenBank/DDBJ databases">
        <title>Corchorus olitorius genome sequencing.</title>
        <authorList>
            <person name="Alam M."/>
            <person name="Haque M.S."/>
            <person name="Islam M.S."/>
            <person name="Emdad E.M."/>
            <person name="Islam M.M."/>
            <person name="Ahmed B."/>
            <person name="Halim A."/>
            <person name="Hossen Q.M.M."/>
            <person name="Hossain M.Z."/>
            <person name="Ahmed R."/>
            <person name="Khan M.M."/>
            <person name="Islam R."/>
            <person name="Rashid M.M."/>
            <person name="Khan S.A."/>
            <person name="Rahman M.S."/>
            <person name="Alam M."/>
            <person name="Yahiya A.S."/>
            <person name="Khan M.S."/>
            <person name="Azam M.S."/>
            <person name="Haque T."/>
            <person name="Lashkar M.Z.H."/>
            <person name="Akhand A.I."/>
            <person name="Morshed G."/>
            <person name="Roy S."/>
            <person name="Uddin K.S."/>
            <person name="Rabeya T."/>
            <person name="Hossain A.S."/>
            <person name="Chowdhury A."/>
            <person name="Snigdha A.R."/>
            <person name="Mortoza M.S."/>
            <person name="Matin S.A."/>
            <person name="Hoque S.M.E."/>
            <person name="Islam M.K."/>
            <person name="Roy D.K."/>
            <person name="Haider R."/>
            <person name="Moosa M.M."/>
            <person name="Elias S.M."/>
            <person name="Hasan A.M."/>
            <person name="Jahan S."/>
            <person name="Shafiuddin M."/>
            <person name="Mahmood N."/>
            <person name="Shommy N.S."/>
        </authorList>
    </citation>
    <scope>NUCLEOTIDE SEQUENCE [LARGE SCALE GENOMIC DNA]</scope>
    <source>
        <strain evidence="2">cv. O-4</strain>
    </source>
</reference>
<protein>
    <submittedName>
        <fullName evidence="1">Uncharacterized protein</fullName>
    </submittedName>
</protein>
<name>A0A1R3K2W7_9ROSI</name>
<proteinExistence type="predicted"/>
<evidence type="ECO:0000313" key="1">
    <source>
        <dbReference type="EMBL" id="OMP01328.1"/>
    </source>
</evidence>
<dbReference type="EMBL" id="AWUE01014783">
    <property type="protein sequence ID" value="OMP01328.1"/>
    <property type="molecule type" value="Genomic_DNA"/>
</dbReference>
<dbReference type="Proteomes" id="UP000187203">
    <property type="component" value="Unassembled WGS sequence"/>
</dbReference>
<evidence type="ECO:0000313" key="2">
    <source>
        <dbReference type="Proteomes" id="UP000187203"/>
    </source>
</evidence>
<dbReference type="AlphaFoldDB" id="A0A1R3K2W7"/>
<accession>A0A1R3K2W7</accession>